<evidence type="ECO:0000256" key="1">
    <source>
        <dbReference type="SAM" id="Coils"/>
    </source>
</evidence>
<dbReference type="EMBL" id="EQ962656">
    <property type="protein sequence ID" value="EED16377.1"/>
    <property type="molecule type" value="Genomic_DNA"/>
</dbReference>
<reference evidence="5" key="1">
    <citation type="journal article" date="2015" name="Genome Announc.">
        <title>Genome sequence of the AIDS-associated pathogen Penicillium marneffei (ATCC18224) and its near taxonomic relative Talaromyces stipitatus (ATCC10500).</title>
        <authorList>
            <person name="Nierman W.C."/>
            <person name="Fedorova-Abrams N.D."/>
            <person name="Andrianopoulos A."/>
        </authorList>
    </citation>
    <scope>NUCLEOTIDE SEQUENCE [LARGE SCALE GENOMIC DNA]</scope>
    <source>
        <strain evidence="5">ATCC 10500 / CBS 375.48 / QM 6759 / NRRL 1006</strain>
    </source>
</reference>
<dbReference type="VEuPathDB" id="FungiDB:TSTA_014690"/>
<dbReference type="GO" id="GO:1990758">
    <property type="term" value="P:mitotic sister chromatid biorientation"/>
    <property type="evidence" value="ECO:0007669"/>
    <property type="project" value="TreeGrafter"/>
</dbReference>
<feature type="compositionally biased region" description="Acidic residues" evidence="2">
    <location>
        <begin position="288"/>
        <end position="299"/>
    </location>
</feature>
<dbReference type="PhylomeDB" id="B8MGZ6"/>
<dbReference type="GO" id="GO:0034501">
    <property type="term" value="P:protein localization to kinetochore"/>
    <property type="evidence" value="ECO:0007669"/>
    <property type="project" value="TreeGrafter"/>
</dbReference>
<feature type="domain" description="Spc7 kinetochore protein" evidence="3">
    <location>
        <begin position="963"/>
        <end position="1293"/>
    </location>
</feature>
<keyword evidence="5" id="KW-1185">Reference proteome</keyword>
<feature type="compositionally biased region" description="Polar residues" evidence="2">
    <location>
        <begin position="907"/>
        <end position="922"/>
    </location>
</feature>
<dbReference type="HOGENOM" id="CLU_002533_1_0_1"/>
<name>B8MGZ6_TALSN</name>
<gene>
    <name evidence="4" type="ORF">TSTA_014690</name>
</gene>
<feature type="region of interest" description="Disordered" evidence="2">
    <location>
        <begin position="771"/>
        <end position="931"/>
    </location>
</feature>
<feature type="compositionally biased region" description="Polar residues" evidence="2">
    <location>
        <begin position="253"/>
        <end position="264"/>
    </location>
</feature>
<feature type="compositionally biased region" description="Polar residues" evidence="2">
    <location>
        <begin position="822"/>
        <end position="835"/>
    </location>
</feature>
<dbReference type="PANTHER" id="PTHR28260:SF1">
    <property type="entry name" value="SPINDLE POLE BODY COMPONENT SPC105"/>
    <property type="match status" value="1"/>
</dbReference>
<dbReference type="STRING" id="441959.B8MGZ6"/>
<feature type="compositionally biased region" description="Polar residues" evidence="2">
    <location>
        <begin position="311"/>
        <end position="327"/>
    </location>
</feature>
<evidence type="ECO:0000313" key="4">
    <source>
        <dbReference type="EMBL" id="EED16377.1"/>
    </source>
</evidence>
<dbReference type="SMART" id="SM00787">
    <property type="entry name" value="Spc7"/>
    <property type="match status" value="1"/>
</dbReference>
<organism evidence="4 5">
    <name type="scientific">Talaromyces stipitatus (strain ATCC 10500 / CBS 375.48 / QM 6759 / NRRL 1006)</name>
    <name type="common">Penicillium stipitatum</name>
    <dbReference type="NCBI Taxonomy" id="441959"/>
    <lineage>
        <taxon>Eukaryota</taxon>
        <taxon>Fungi</taxon>
        <taxon>Dikarya</taxon>
        <taxon>Ascomycota</taxon>
        <taxon>Pezizomycotina</taxon>
        <taxon>Eurotiomycetes</taxon>
        <taxon>Eurotiomycetidae</taxon>
        <taxon>Eurotiales</taxon>
        <taxon>Trichocomaceae</taxon>
        <taxon>Talaromyces</taxon>
        <taxon>Talaromyces sect. Talaromyces</taxon>
    </lineage>
</organism>
<dbReference type="InParanoid" id="B8MGZ6"/>
<keyword evidence="1" id="KW-0175">Coiled coil</keyword>
<dbReference type="Proteomes" id="UP000001745">
    <property type="component" value="Unassembled WGS sequence"/>
</dbReference>
<feature type="compositionally biased region" description="Low complexity" evidence="2">
    <location>
        <begin position="209"/>
        <end position="223"/>
    </location>
</feature>
<feature type="region of interest" description="Disordered" evidence="2">
    <location>
        <begin position="1"/>
        <end position="78"/>
    </location>
</feature>
<evidence type="ECO:0000256" key="2">
    <source>
        <dbReference type="SAM" id="MobiDB-lite"/>
    </source>
</evidence>
<feature type="compositionally biased region" description="Polar residues" evidence="2">
    <location>
        <begin position="224"/>
        <end position="233"/>
    </location>
</feature>
<dbReference type="eggNOG" id="ENOG502S20P">
    <property type="taxonomic scope" value="Eukaryota"/>
</dbReference>
<evidence type="ECO:0000259" key="3">
    <source>
        <dbReference type="SMART" id="SM00787"/>
    </source>
</evidence>
<sequence>MATRDKAGTVRPRSRRSIAYVPKTGSTPDQENATTDIGAMKGFTGEGRGATRDKKSRSKSLGPGGLDALQSLSGNRRKSTMAIPLKSILKPTIPVSPLRTIPTFDEARRQRDTANKSQADEGLLIDFSTPAKPPVTGTEQLDNPFDGFNVSSAIRDAKEREERERKEREKKAILEQREARRKSMASRRVSFAPEATLHTWNVVELAEDSTSSSAANSTRRTSSLANSRNQAPTEPQEFKAEDEEDPDAIFSPIQPSLHQQPHELSSSPFSGSSVGGSDGTQSPVKDVDDADSDSEDFDAESTAMSLDDITSRTSGTAPMDDNTSSSERLNEALRQAAREAGTRGIDLEDDNDVSMEIADQEITGAFKPWIQKGQRISFDMEDMSALQDQENINPFSQSPRYDHAGSSDSAEDDYNENEELSMEITNAVGKILSNSQVSRGPRKSISEQTNYDEQTMELTKVVGGIEGQQSPDAESNMEENEEMTMEFTSVIGGVLSKHVPSTVRPIGGRVADAQGQEDTSRDFSEWGSGDEDEDAGMDMEFTGAVGGILSPIMEERTGSQDGHTAGMDITAAVGRILSPGLATSDRNQAKELMELESESGQLLSSPFQVQVPPSPAKPLPSHHIAPIASETGSPSLASVRSRRSRRGSGSPAIHLSPSRQLTPSKKPRTPSKQATPQPPRPTTPGKTPPSSNISLRSASPKKLFREEIKASASKSQSPGRRSLFEASANGDSTPVFILRPHPRQSSGLGIDKEGLGSPKVAEILDRRRSIGEDAQEFVPQEPSPRRLRFEDPIKIHEEVDREREEEENREERISVLQASDLDPTTNLRDLISSLTPKKRKVGTRKSLHVGAARGLLGKRPAELDEDEEDESPKRIRAANASPVKPVKLPAPPSKDETVRHVTRGSMGKSSDLSPVKQGTFTPRGQPLARIESPLKLKSPSQALYRSNDEGTQEQQIEAEPVVYEAQDAPEEDLEWEPIQLQDFLNLTNIHFMELTTTKRRHTTVAGNDRMTDFRGTRQTDKRVVSLEDCVAAGFCTVPMLELYQHSCRELKSYISEGRQIIHSIEEETFADNPPLFREYVTARPDIRLLMDNQFRNVKTHARLLSKAMWYEWRMKLLEGLKEGLDRHVEEMQADDALLSQQEAILQSVVPGLVEKRSLLDSEASRIQEIVDEMENIDPNELRMARERLAKVDTEIERKKKQLEQMQEDLQNKNDTIEAGAELKAEFLKQIREAERVQEECRGWSIKEVNALKDSVHALEIQTGWSIVSAIDGQEPTGPGMTLRYKGELEVKVYPKLFKSATETKEDKSFASFELAYNSQHKGQSHTLAHAKSFIFSHLCTAVRTIPSSTPLKQVFRFLTDAWDLTYRFEEETRFLNFHGVTKTAVTDAADVGVTSRARCILIGMVDSGEGPKQARIDVDFRLTPRVNDVKEDSSNTVVEKLQLYTDVAVSKVYGFPKEGTRKKILSDAQMRDVILRKLRGHKGKGADVTSGLMVNLGQGSWGRSVQELALKVFS</sequence>
<dbReference type="OrthoDB" id="5592879at2759"/>
<feature type="region of interest" description="Disordered" evidence="2">
    <location>
        <begin position="501"/>
        <end position="536"/>
    </location>
</feature>
<dbReference type="OMA" id="WRMKLQE"/>
<feature type="compositionally biased region" description="Polar residues" evidence="2">
    <location>
        <begin position="24"/>
        <end position="35"/>
    </location>
</feature>
<dbReference type="GO" id="GO:0000776">
    <property type="term" value="C:kinetochore"/>
    <property type="evidence" value="ECO:0007669"/>
    <property type="project" value="TreeGrafter"/>
</dbReference>
<dbReference type="Pfam" id="PF18210">
    <property type="entry name" value="Knl1_RWD_C"/>
    <property type="match status" value="1"/>
</dbReference>
<feature type="coiled-coil region" evidence="1">
    <location>
        <begin position="1181"/>
        <end position="1222"/>
    </location>
</feature>
<feature type="compositionally biased region" description="Basic and acidic residues" evidence="2">
    <location>
        <begin position="155"/>
        <end position="178"/>
    </location>
</feature>
<protein>
    <submittedName>
        <fullName evidence="4">Chromosome segregation protein Spc105, putative</fullName>
    </submittedName>
</protein>
<feature type="compositionally biased region" description="Basic and acidic residues" evidence="2">
    <location>
        <begin position="783"/>
        <end position="802"/>
    </location>
</feature>
<dbReference type="GeneID" id="8107852"/>
<dbReference type="InterPro" id="IPR033338">
    <property type="entry name" value="Spc105/Spc7"/>
</dbReference>
<feature type="compositionally biased region" description="Basic and acidic residues" evidence="2">
    <location>
        <begin position="328"/>
        <end position="341"/>
    </location>
</feature>
<dbReference type="PANTHER" id="PTHR28260">
    <property type="entry name" value="SPINDLE POLE BODY COMPONENT SPC105"/>
    <property type="match status" value="1"/>
</dbReference>
<dbReference type="Pfam" id="PF15402">
    <property type="entry name" value="MELT_2"/>
    <property type="match status" value="6"/>
</dbReference>
<accession>B8MGZ6</accession>
<dbReference type="InterPro" id="IPR040850">
    <property type="entry name" value="Knl1_RWD_C"/>
</dbReference>
<proteinExistence type="predicted"/>
<dbReference type="FunCoup" id="B8MGZ6">
    <property type="interactions" value="50"/>
</dbReference>
<feature type="compositionally biased region" description="Basic residues" evidence="2">
    <location>
        <begin position="836"/>
        <end position="847"/>
    </location>
</feature>
<feature type="compositionally biased region" description="Polar residues" evidence="2">
    <location>
        <begin position="386"/>
        <end position="399"/>
    </location>
</feature>
<feature type="region of interest" description="Disordered" evidence="2">
    <location>
        <begin position="383"/>
        <end position="416"/>
    </location>
</feature>
<evidence type="ECO:0000313" key="5">
    <source>
        <dbReference type="Proteomes" id="UP000001745"/>
    </source>
</evidence>
<dbReference type="Pfam" id="PF08317">
    <property type="entry name" value="Spc7"/>
    <property type="match status" value="1"/>
</dbReference>
<dbReference type="InterPro" id="IPR013253">
    <property type="entry name" value="Spc7_domain"/>
</dbReference>
<feature type="compositionally biased region" description="Low complexity" evidence="2">
    <location>
        <begin position="598"/>
        <end position="611"/>
    </location>
</feature>
<feature type="region of interest" description="Disordered" evidence="2">
    <location>
        <begin position="96"/>
        <end position="352"/>
    </location>
</feature>
<feature type="compositionally biased region" description="Basic and acidic residues" evidence="2">
    <location>
        <begin position="105"/>
        <end position="114"/>
    </location>
</feature>
<dbReference type="SMART" id="SM01315">
    <property type="entry name" value="Spc7_N"/>
    <property type="match status" value="1"/>
</dbReference>
<dbReference type="GO" id="GO:0007094">
    <property type="term" value="P:mitotic spindle assembly checkpoint signaling"/>
    <property type="evidence" value="ECO:0007669"/>
    <property type="project" value="TreeGrafter"/>
</dbReference>
<dbReference type="RefSeq" id="XP_002483611.1">
    <property type="nucleotide sequence ID" value="XM_002483566.1"/>
</dbReference>
<feature type="region of interest" description="Disordered" evidence="2">
    <location>
        <begin position="432"/>
        <end position="453"/>
    </location>
</feature>
<feature type="region of interest" description="Disordered" evidence="2">
    <location>
        <begin position="593"/>
        <end position="755"/>
    </location>
</feature>